<evidence type="ECO:0000259" key="9">
    <source>
        <dbReference type="PROSITE" id="PS50222"/>
    </source>
</evidence>
<feature type="domain" description="EF-hand" evidence="9">
    <location>
        <begin position="210"/>
        <end position="237"/>
    </location>
</feature>
<evidence type="ECO:0000313" key="11">
    <source>
        <dbReference type="Proteomes" id="UP000050794"/>
    </source>
</evidence>
<keyword evidence="5" id="KW-0106">Calcium</keyword>
<evidence type="ECO:0000256" key="1">
    <source>
        <dbReference type="ARBA" id="ARBA00004273"/>
    </source>
</evidence>
<dbReference type="GO" id="GO:0005509">
    <property type="term" value="F:calcium ion binding"/>
    <property type="evidence" value="ECO:0007669"/>
    <property type="project" value="InterPro"/>
</dbReference>
<dbReference type="Proteomes" id="UP000050794">
    <property type="component" value="Unassembled WGS sequence"/>
</dbReference>
<dbReference type="SUPFAM" id="SSF47473">
    <property type="entry name" value="EF-hand"/>
    <property type="match status" value="1"/>
</dbReference>
<comment type="subcellular location">
    <subcellularLocation>
        <location evidence="1">Mitochondrion inner membrane</location>
    </subcellularLocation>
    <subcellularLocation>
        <location evidence="2">Mitochondrion intermembrane space</location>
    </subcellularLocation>
</comment>
<accession>A0A183UG73</accession>
<dbReference type="InterPro" id="IPR002048">
    <property type="entry name" value="EF_hand_dom"/>
</dbReference>
<dbReference type="PANTHER" id="PTHR12294">
    <property type="entry name" value="EF HAND DOMAIN FAMILY A1,A2-RELATED"/>
    <property type="match status" value="1"/>
</dbReference>
<feature type="domain" description="EF-hand" evidence="9">
    <location>
        <begin position="1"/>
        <end position="25"/>
    </location>
</feature>
<evidence type="ECO:0000256" key="2">
    <source>
        <dbReference type="ARBA" id="ARBA00004569"/>
    </source>
</evidence>
<dbReference type="AlphaFoldDB" id="A0A183UG73"/>
<dbReference type="WBParaSite" id="TCNE_0000749301-mRNA-1">
    <property type="protein sequence ID" value="TCNE_0000749301-mRNA-1"/>
    <property type="gene ID" value="TCNE_0000749301"/>
</dbReference>
<dbReference type="GO" id="GO:0051560">
    <property type="term" value="P:mitochondrial calcium ion homeostasis"/>
    <property type="evidence" value="ECO:0007669"/>
    <property type="project" value="TreeGrafter"/>
</dbReference>
<dbReference type="Pfam" id="PF13202">
    <property type="entry name" value="EF-hand_5"/>
    <property type="match status" value="2"/>
</dbReference>
<evidence type="ECO:0000256" key="8">
    <source>
        <dbReference type="ARBA" id="ARBA00023136"/>
    </source>
</evidence>
<evidence type="ECO:0000313" key="10">
    <source>
        <dbReference type="EMBL" id="VDM38814.1"/>
    </source>
</evidence>
<keyword evidence="11" id="KW-1185">Reference proteome</keyword>
<evidence type="ECO:0000256" key="4">
    <source>
        <dbReference type="ARBA" id="ARBA00022792"/>
    </source>
</evidence>
<gene>
    <name evidence="10" type="ORF">TCNE_LOCUS7493</name>
</gene>
<sequence length="264" mass="30828">MFDKDGNGRIEKDEFLLVDELLLFTKDDCRLDNADLQYLIKRFGLKLRNSDAVQFERSSGAFKSCSLVYGGTVRLVVGELNICLFVYLFFSFYTNLQKEIMDVEFHEFSRGKSEISPIDFARLILRYSIVRHDDYAKYIKRVSERTMPGDQGITLEQFEKFSLFLNNLEEFTAAVRLYAAAEIPVSQSEFIHAVRASTSYELDEYLVHLLYRIFDANNDNRLSYSEFIAVMNDRLNRGLKSLVDSHSLGWKPFKRCVRNELTRF</sequence>
<keyword evidence="7" id="KW-0496">Mitochondrion</keyword>
<protein>
    <submittedName>
        <fullName evidence="12">Calcium uptake protein 3, mitochondrial</fullName>
    </submittedName>
</protein>
<dbReference type="PANTHER" id="PTHR12294:SF13">
    <property type="entry name" value="MITOCHONDRIAL CALCIUM UPTAKE 3, ISOFORM D"/>
    <property type="match status" value="1"/>
</dbReference>
<evidence type="ECO:0000256" key="3">
    <source>
        <dbReference type="ARBA" id="ARBA00022737"/>
    </source>
</evidence>
<evidence type="ECO:0000313" key="12">
    <source>
        <dbReference type="WBParaSite" id="TCNE_0000749301-mRNA-1"/>
    </source>
</evidence>
<dbReference type="PROSITE" id="PS50222">
    <property type="entry name" value="EF_HAND_2"/>
    <property type="match status" value="2"/>
</dbReference>
<keyword evidence="4" id="KW-0999">Mitochondrion inner membrane</keyword>
<reference evidence="10 11" key="2">
    <citation type="submission" date="2018-11" db="EMBL/GenBank/DDBJ databases">
        <authorList>
            <consortium name="Pathogen Informatics"/>
        </authorList>
    </citation>
    <scope>NUCLEOTIDE SEQUENCE [LARGE SCALE GENOMIC DNA]</scope>
</reference>
<evidence type="ECO:0000256" key="5">
    <source>
        <dbReference type="ARBA" id="ARBA00022837"/>
    </source>
</evidence>
<name>A0A183UG73_TOXCA</name>
<proteinExistence type="predicted"/>
<dbReference type="InterPro" id="IPR011992">
    <property type="entry name" value="EF-hand-dom_pair"/>
</dbReference>
<keyword evidence="3" id="KW-0677">Repeat</keyword>
<keyword evidence="6" id="KW-0809">Transit peptide</keyword>
<keyword evidence="8" id="KW-0472">Membrane</keyword>
<dbReference type="EMBL" id="UYWY01019693">
    <property type="protein sequence ID" value="VDM38814.1"/>
    <property type="molecule type" value="Genomic_DNA"/>
</dbReference>
<evidence type="ECO:0000256" key="7">
    <source>
        <dbReference type="ARBA" id="ARBA00023128"/>
    </source>
</evidence>
<dbReference type="GO" id="GO:1990246">
    <property type="term" value="C:uniplex complex"/>
    <property type="evidence" value="ECO:0007669"/>
    <property type="project" value="TreeGrafter"/>
</dbReference>
<dbReference type="InterPro" id="IPR018247">
    <property type="entry name" value="EF_Hand_1_Ca_BS"/>
</dbReference>
<dbReference type="Gene3D" id="1.10.238.10">
    <property type="entry name" value="EF-hand"/>
    <property type="match status" value="1"/>
</dbReference>
<dbReference type="GO" id="GO:0005758">
    <property type="term" value="C:mitochondrial intermembrane space"/>
    <property type="evidence" value="ECO:0007669"/>
    <property type="project" value="UniProtKB-SubCell"/>
</dbReference>
<dbReference type="PROSITE" id="PS00018">
    <property type="entry name" value="EF_HAND_1"/>
    <property type="match status" value="2"/>
</dbReference>
<dbReference type="GO" id="GO:0036444">
    <property type="term" value="P:calcium import into the mitochondrion"/>
    <property type="evidence" value="ECO:0007669"/>
    <property type="project" value="TreeGrafter"/>
</dbReference>
<dbReference type="InterPro" id="IPR039800">
    <property type="entry name" value="MICU1/2/3"/>
</dbReference>
<organism evidence="11 12">
    <name type="scientific">Toxocara canis</name>
    <name type="common">Canine roundworm</name>
    <dbReference type="NCBI Taxonomy" id="6265"/>
    <lineage>
        <taxon>Eukaryota</taxon>
        <taxon>Metazoa</taxon>
        <taxon>Ecdysozoa</taxon>
        <taxon>Nematoda</taxon>
        <taxon>Chromadorea</taxon>
        <taxon>Rhabditida</taxon>
        <taxon>Spirurina</taxon>
        <taxon>Ascaridomorpha</taxon>
        <taxon>Ascaridoidea</taxon>
        <taxon>Toxocaridae</taxon>
        <taxon>Toxocara</taxon>
    </lineage>
</organism>
<evidence type="ECO:0000256" key="6">
    <source>
        <dbReference type="ARBA" id="ARBA00022946"/>
    </source>
</evidence>
<reference evidence="12" key="1">
    <citation type="submission" date="2016-06" db="UniProtKB">
        <authorList>
            <consortium name="WormBaseParasite"/>
        </authorList>
    </citation>
    <scope>IDENTIFICATION</scope>
</reference>